<gene>
    <name evidence="2" type="ORF">IW256_006867</name>
</gene>
<reference evidence="2" key="1">
    <citation type="submission" date="2020-11" db="EMBL/GenBank/DDBJ databases">
        <title>Sequencing the genomes of 1000 actinobacteria strains.</title>
        <authorList>
            <person name="Klenk H.-P."/>
        </authorList>
    </citation>
    <scope>NUCLEOTIDE SEQUENCE</scope>
    <source>
        <strain evidence="2">DSM 43175</strain>
    </source>
</reference>
<evidence type="ECO:0008006" key="4">
    <source>
        <dbReference type="Google" id="ProtNLM"/>
    </source>
</evidence>
<sequence length="337" mass="36143">MIWLTWRQFRVQAIVTGAALLVLAIYLVLLGLDVRDSYDDALARCGGGTGGGGTGGGGTGGGCAALTEFQDEFRLRLRLLGALLLVAPGLLGMFWGAPLVAREYEAGTHRLVWSQSVTRRRWLAVKLLVVGLAAMAATGLAGLLLTWAAAPFDLVAGDRFDATQFGARHVAPIAYTAFAFTLGAALGLLLRRTVPAMALTLLVFTVVQVAGPNLVRPHLVAPVETTRPMTTEAIKSLRLLGRDATIGGLRIPDAWVVSTSRLLTRDGRPLDTPRYEKCLTGAMGDAAVCLDALDLHVEVAYQPGDRYRTFQWLESAIFLALSALLAGAALWRLRRRP</sequence>
<keyword evidence="1" id="KW-1133">Transmembrane helix</keyword>
<keyword evidence="1" id="KW-0812">Transmembrane</keyword>
<protein>
    <recommendedName>
        <fullName evidence="4">Transmembrane transport protein</fullName>
    </recommendedName>
</protein>
<dbReference type="AlphaFoldDB" id="A0A931DQ74"/>
<dbReference type="GO" id="GO:0005886">
    <property type="term" value="C:plasma membrane"/>
    <property type="evidence" value="ECO:0007669"/>
    <property type="project" value="UniProtKB-SubCell"/>
</dbReference>
<feature type="transmembrane region" description="Helical" evidence="1">
    <location>
        <begin position="122"/>
        <end position="150"/>
    </location>
</feature>
<evidence type="ECO:0000256" key="1">
    <source>
        <dbReference type="SAM" id="Phobius"/>
    </source>
</evidence>
<evidence type="ECO:0000313" key="2">
    <source>
        <dbReference type="EMBL" id="MBG6092754.1"/>
    </source>
</evidence>
<proteinExistence type="predicted"/>
<keyword evidence="1" id="KW-0472">Membrane</keyword>
<feature type="transmembrane region" description="Helical" evidence="1">
    <location>
        <begin position="79"/>
        <end position="101"/>
    </location>
</feature>
<name>A0A931DQ74_9ACTN</name>
<dbReference type="EMBL" id="JADOUA010000001">
    <property type="protein sequence ID" value="MBG6092754.1"/>
    <property type="molecule type" value="Genomic_DNA"/>
</dbReference>
<keyword evidence="3" id="KW-1185">Reference proteome</keyword>
<accession>A0A931DQ74</accession>
<comment type="caution">
    <text evidence="2">The sequence shown here is derived from an EMBL/GenBank/DDBJ whole genome shotgun (WGS) entry which is preliminary data.</text>
</comment>
<feature type="transmembrane region" description="Helical" evidence="1">
    <location>
        <begin position="12"/>
        <end position="32"/>
    </location>
</feature>
<dbReference type="RefSeq" id="WP_197014890.1">
    <property type="nucleotide sequence ID" value="NZ_BAABES010000009.1"/>
</dbReference>
<dbReference type="GO" id="GO:0140359">
    <property type="term" value="F:ABC-type transporter activity"/>
    <property type="evidence" value="ECO:0007669"/>
    <property type="project" value="InterPro"/>
</dbReference>
<feature type="transmembrane region" description="Helical" evidence="1">
    <location>
        <begin position="170"/>
        <end position="190"/>
    </location>
</feature>
<evidence type="ECO:0000313" key="3">
    <source>
        <dbReference type="Proteomes" id="UP000614047"/>
    </source>
</evidence>
<dbReference type="Pfam" id="PF12679">
    <property type="entry name" value="ABC2_membrane_2"/>
    <property type="match status" value="1"/>
</dbReference>
<organism evidence="2 3">
    <name type="scientific">Actinomadura viridis</name>
    <dbReference type="NCBI Taxonomy" id="58110"/>
    <lineage>
        <taxon>Bacteria</taxon>
        <taxon>Bacillati</taxon>
        <taxon>Actinomycetota</taxon>
        <taxon>Actinomycetes</taxon>
        <taxon>Streptosporangiales</taxon>
        <taxon>Thermomonosporaceae</taxon>
        <taxon>Actinomadura</taxon>
    </lineage>
</organism>
<feature type="transmembrane region" description="Helical" evidence="1">
    <location>
        <begin position="197"/>
        <end position="215"/>
    </location>
</feature>
<dbReference type="Proteomes" id="UP000614047">
    <property type="component" value="Unassembled WGS sequence"/>
</dbReference>
<feature type="transmembrane region" description="Helical" evidence="1">
    <location>
        <begin position="312"/>
        <end position="331"/>
    </location>
</feature>